<dbReference type="EMBL" id="HE573021">
    <property type="protein sequence ID" value="CCC47814.1"/>
    <property type="molecule type" value="Genomic_DNA"/>
</dbReference>
<protein>
    <submittedName>
        <fullName evidence="2">Uncharacterized protein</fullName>
    </submittedName>
</protein>
<name>G0TV48_TRYVY</name>
<evidence type="ECO:0000313" key="2">
    <source>
        <dbReference type="EMBL" id="CCC47814.1"/>
    </source>
</evidence>
<reference evidence="2" key="1">
    <citation type="journal article" date="2012" name="Proc. Natl. Acad. Sci. U.S.A.">
        <title>Antigenic diversity is generated by distinct evolutionary mechanisms in African trypanosome species.</title>
        <authorList>
            <person name="Jackson A.P."/>
            <person name="Berry A."/>
            <person name="Aslett M."/>
            <person name="Allison H.C."/>
            <person name="Burton P."/>
            <person name="Vavrova-Anderson J."/>
            <person name="Brown R."/>
            <person name="Browne H."/>
            <person name="Corton N."/>
            <person name="Hauser H."/>
            <person name="Gamble J."/>
            <person name="Gilderthorp R."/>
            <person name="Marcello L."/>
            <person name="McQuillan J."/>
            <person name="Otto T.D."/>
            <person name="Quail M.A."/>
            <person name="Sanders M.J."/>
            <person name="van Tonder A."/>
            <person name="Ginger M.L."/>
            <person name="Field M.C."/>
            <person name="Barry J.D."/>
            <person name="Hertz-Fowler C."/>
            <person name="Berriman M."/>
        </authorList>
    </citation>
    <scope>NUCLEOTIDE SEQUENCE</scope>
    <source>
        <strain evidence="2">Y486</strain>
    </source>
</reference>
<sequence>MSSVTFEWIEDCRKQLTGICQQHGLALDHILCSRVSNEVQKAMRLLGDSVNNSHSYADEETPVLRAIIEQDGAEVSCQELIPSSWFKDDHSGVKYRYVLMPGRQNEGKNGGSGAAGGEDPHISLIIQKQLSKSSDVTSSSNSTRVVDVDK</sequence>
<dbReference type="AlphaFoldDB" id="G0TV48"/>
<gene>
    <name evidence="2" type="ORF">TVY486_0500230</name>
</gene>
<dbReference type="VEuPathDB" id="TriTrypDB:TvY486_0500230"/>
<accession>G0TV48</accession>
<proteinExistence type="predicted"/>
<organism evidence="2">
    <name type="scientific">Trypanosoma vivax (strain Y486)</name>
    <dbReference type="NCBI Taxonomy" id="1055687"/>
    <lineage>
        <taxon>Eukaryota</taxon>
        <taxon>Discoba</taxon>
        <taxon>Euglenozoa</taxon>
        <taxon>Kinetoplastea</taxon>
        <taxon>Metakinetoplastina</taxon>
        <taxon>Trypanosomatida</taxon>
        <taxon>Trypanosomatidae</taxon>
        <taxon>Trypanosoma</taxon>
        <taxon>Duttonella</taxon>
    </lineage>
</organism>
<feature type="compositionally biased region" description="Low complexity" evidence="1">
    <location>
        <begin position="131"/>
        <end position="150"/>
    </location>
</feature>
<evidence type="ECO:0000256" key="1">
    <source>
        <dbReference type="SAM" id="MobiDB-lite"/>
    </source>
</evidence>
<feature type="region of interest" description="Disordered" evidence="1">
    <location>
        <begin position="129"/>
        <end position="150"/>
    </location>
</feature>